<proteinExistence type="predicted"/>
<name>A0A5B7DX04_PORTR</name>
<keyword evidence="2" id="KW-1185">Reference proteome</keyword>
<dbReference type="AlphaFoldDB" id="A0A5B7DX04"/>
<reference evidence="1 2" key="1">
    <citation type="submission" date="2019-05" db="EMBL/GenBank/DDBJ databases">
        <title>Another draft genome of Portunus trituberculatus and its Hox gene families provides insights of decapod evolution.</title>
        <authorList>
            <person name="Jeong J.-H."/>
            <person name="Song I."/>
            <person name="Kim S."/>
            <person name="Choi T."/>
            <person name="Kim D."/>
            <person name="Ryu S."/>
            <person name="Kim W."/>
        </authorList>
    </citation>
    <scope>NUCLEOTIDE SEQUENCE [LARGE SCALE GENOMIC DNA]</scope>
    <source>
        <tissue evidence="1">Muscle</tissue>
    </source>
</reference>
<organism evidence="1 2">
    <name type="scientific">Portunus trituberculatus</name>
    <name type="common">Swimming crab</name>
    <name type="synonym">Neptunus trituberculatus</name>
    <dbReference type="NCBI Taxonomy" id="210409"/>
    <lineage>
        <taxon>Eukaryota</taxon>
        <taxon>Metazoa</taxon>
        <taxon>Ecdysozoa</taxon>
        <taxon>Arthropoda</taxon>
        <taxon>Crustacea</taxon>
        <taxon>Multicrustacea</taxon>
        <taxon>Malacostraca</taxon>
        <taxon>Eumalacostraca</taxon>
        <taxon>Eucarida</taxon>
        <taxon>Decapoda</taxon>
        <taxon>Pleocyemata</taxon>
        <taxon>Brachyura</taxon>
        <taxon>Eubrachyura</taxon>
        <taxon>Portunoidea</taxon>
        <taxon>Portunidae</taxon>
        <taxon>Portuninae</taxon>
        <taxon>Portunus</taxon>
    </lineage>
</organism>
<dbReference type="Proteomes" id="UP000324222">
    <property type="component" value="Unassembled WGS sequence"/>
</dbReference>
<dbReference type="EMBL" id="VSRR010001471">
    <property type="protein sequence ID" value="MPC25493.1"/>
    <property type="molecule type" value="Genomic_DNA"/>
</dbReference>
<accession>A0A5B7DX04</accession>
<evidence type="ECO:0000313" key="1">
    <source>
        <dbReference type="EMBL" id="MPC25493.1"/>
    </source>
</evidence>
<evidence type="ECO:0000313" key="2">
    <source>
        <dbReference type="Proteomes" id="UP000324222"/>
    </source>
</evidence>
<sequence>MPQNFTWIQYKDEYLNLRNNEHQSQISSLEHNSVFSVTFYKTRLELPSSSHYKLQPQAEN</sequence>
<protein>
    <submittedName>
        <fullName evidence="1">Uncharacterized protein</fullName>
    </submittedName>
</protein>
<comment type="caution">
    <text evidence="1">The sequence shown here is derived from an EMBL/GenBank/DDBJ whole genome shotgun (WGS) entry which is preliminary data.</text>
</comment>
<gene>
    <name evidence="1" type="ORF">E2C01_018610</name>
</gene>